<accession>A0A1B2I7J2</accession>
<keyword evidence="3" id="KW-0479">Metal-binding</keyword>
<dbReference type="PANTHER" id="PTHR11647">
    <property type="entry name" value="HYDRANTOINASE/DIHYDROPYRIMIDINASE FAMILY MEMBER"/>
    <property type="match status" value="1"/>
</dbReference>
<gene>
    <name evidence="7" type="ORF">BED41_13000</name>
</gene>
<dbReference type="InterPro" id="IPR011059">
    <property type="entry name" value="Metal-dep_hydrolase_composite"/>
</dbReference>
<dbReference type="InterPro" id="IPR050378">
    <property type="entry name" value="Metallo-dep_Hydrolases_sf"/>
</dbReference>
<dbReference type="GO" id="GO:0046872">
    <property type="term" value="F:metal ion binding"/>
    <property type="evidence" value="ECO:0007669"/>
    <property type="project" value="UniProtKB-KW"/>
</dbReference>
<dbReference type="Proteomes" id="UP000093044">
    <property type="component" value="Chromosome"/>
</dbReference>
<dbReference type="GO" id="GO:0016812">
    <property type="term" value="F:hydrolase activity, acting on carbon-nitrogen (but not peptide) bonds, in cyclic amides"/>
    <property type="evidence" value="ECO:0007669"/>
    <property type="project" value="TreeGrafter"/>
</dbReference>
<dbReference type="STRING" id="1197717.BED41_13000"/>
<dbReference type="InterPro" id="IPR032466">
    <property type="entry name" value="Metal_Hydrolase"/>
</dbReference>
<evidence type="ECO:0000313" key="8">
    <source>
        <dbReference type="Proteomes" id="UP000093044"/>
    </source>
</evidence>
<evidence type="ECO:0000256" key="4">
    <source>
        <dbReference type="ARBA" id="ARBA00022801"/>
    </source>
</evidence>
<dbReference type="FunFam" id="3.20.20.140:FF:000174">
    <property type="entry name" value="Dihydropyrimidinase-related protein 2"/>
    <property type="match status" value="1"/>
</dbReference>
<dbReference type="AlphaFoldDB" id="A0A1B2I7J2"/>
<comment type="cofactor">
    <cofactor evidence="1">
        <name>Zn(2+)</name>
        <dbReference type="ChEBI" id="CHEBI:29105"/>
    </cofactor>
</comment>
<evidence type="ECO:0000256" key="2">
    <source>
        <dbReference type="ARBA" id="ARBA00008829"/>
    </source>
</evidence>
<dbReference type="InterPro" id="IPR011778">
    <property type="entry name" value="Hydantoinase/dihydroPyrase"/>
</dbReference>
<evidence type="ECO:0000256" key="3">
    <source>
        <dbReference type="ARBA" id="ARBA00022723"/>
    </source>
</evidence>
<dbReference type="EMBL" id="CP016757">
    <property type="protein sequence ID" value="ANZ45926.1"/>
    <property type="molecule type" value="Genomic_DNA"/>
</dbReference>
<dbReference type="OrthoDB" id="9765462at2"/>
<evidence type="ECO:0000259" key="6">
    <source>
        <dbReference type="Pfam" id="PF01979"/>
    </source>
</evidence>
<protein>
    <submittedName>
        <fullName evidence="7">Dihydropyrimidinase</fullName>
    </submittedName>
</protein>
<feature type="domain" description="Amidohydrolase-related" evidence="6">
    <location>
        <begin position="49"/>
        <end position="431"/>
    </location>
</feature>
<evidence type="ECO:0000256" key="5">
    <source>
        <dbReference type="PIRSR" id="PIRSR611778-50"/>
    </source>
</evidence>
<keyword evidence="4" id="KW-0378">Hydrolase</keyword>
<name>A0A1B2I7J2_9BACT</name>
<evidence type="ECO:0000256" key="1">
    <source>
        <dbReference type="ARBA" id="ARBA00001947"/>
    </source>
</evidence>
<dbReference type="Gene3D" id="3.20.20.140">
    <property type="entry name" value="Metal-dependent hydrolases"/>
    <property type="match status" value="1"/>
</dbReference>
<dbReference type="GO" id="GO:0005829">
    <property type="term" value="C:cytosol"/>
    <property type="evidence" value="ECO:0007669"/>
    <property type="project" value="TreeGrafter"/>
</dbReference>
<dbReference type="RefSeq" id="WP_066747131.1">
    <property type="nucleotide sequence ID" value="NZ_CP016757.1"/>
</dbReference>
<dbReference type="KEGG" id="cpor:BED41_13000"/>
<reference evidence="7" key="1">
    <citation type="submission" date="2016-08" db="EMBL/GenBank/DDBJ databases">
        <title>Complete genome of Cloacibacillus porcorum.</title>
        <authorList>
            <person name="Looft T."/>
            <person name="Bayles D.O."/>
            <person name="Alt D.P."/>
        </authorList>
    </citation>
    <scope>NUCLEOTIDE SEQUENCE [LARGE SCALE GENOMIC DNA]</scope>
    <source>
        <strain evidence="7">CL-84</strain>
    </source>
</reference>
<keyword evidence="8" id="KW-1185">Reference proteome</keyword>
<evidence type="ECO:0000313" key="7">
    <source>
        <dbReference type="EMBL" id="ANZ45926.1"/>
    </source>
</evidence>
<dbReference type="InterPro" id="IPR006680">
    <property type="entry name" value="Amidohydro-rel"/>
</dbReference>
<comment type="PTM">
    <text evidence="5">Carbamylation allows a single lysine to coordinate two divalent metal cations.</text>
</comment>
<dbReference type="Pfam" id="PF01979">
    <property type="entry name" value="Amidohydro_1"/>
    <property type="match status" value="1"/>
</dbReference>
<organism evidence="7 8">
    <name type="scientific">Cloacibacillus porcorum</name>
    <dbReference type="NCBI Taxonomy" id="1197717"/>
    <lineage>
        <taxon>Bacteria</taxon>
        <taxon>Thermotogati</taxon>
        <taxon>Synergistota</taxon>
        <taxon>Synergistia</taxon>
        <taxon>Synergistales</taxon>
        <taxon>Synergistaceae</taxon>
        <taxon>Cloacibacillus</taxon>
    </lineage>
</organism>
<dbReference type="SUPFAM" id="SSF51556">
    <property type="entry name" value="Metallo-dependent hydrolases"/>
    <property type="match status" value="1"/>
</dbReference>
<feature type="modified residue" description="N6-carboxylysine" evidence="5">
    <location>
        <position position="150"/>
    </location>
</feature>
<dbReference type="SUPFAM" id="SSF51338">
    <property type="entry name" value="Composite domain of metallo-dependent hydrolases"/>
    <property type="match status" value="1"/>
</dbReference>
<proteinExistence type="inferred from homology"/>
<dbReference type="Gene3D" id="2.30.40.10">
    <property type="entry name" value="Urease, subunit C, domain 1"/>
    <property type="match status" value="1"/>
</dbReference>
<sequence>MAILIKNGIIGTAERSFRGDLLIDGEKIAAVGGSLHCGGAEVVDASGCYLLPGGVDPHTHVILQAGGSKVSDGFAAATRAAVFGGTTSIVEHPGFTADGEPLARAVELTVAEGEGRSYTDFGVHLVFQRYDGDIARELPEIVSRGFPTGKVYTTYAGRLTDEEIFPLMLGMKEAGGLLFYHCENDAITNGLAAEYQRELPAAASLWPKSRPGYCEAEAVRRILALSRAAGVAAYIVHLSTKEALEEVILARRAGQRVYAETCPQYLTLTEERYKRENGLDYVMAPPLRKQGDCNRLWRALAQGDIDTVGTDHCSFSRADKVRLGAENVFKSPGGIPGIETRMELLFSEGVMKNRLSLERFVAVTATNPAGILGLRDKGRIAEGADADLILIDPAMSKKISAESLHQRVDYTPYEGVTVNGCVTDLWLRGRRLLKEGELTSDEPCGRLVRRELSGE</sequence>
<dbReference type="GeneID" id="83058763"/>
<comment type="similarity">
    <text evidence="2">Belongs to the metallo-dependent hydrolases superfamily. Hydantoinase/dihydropyrimidinase family.</text>
</comment>
<dbReference type="PANTHER" id="PTHR11647:SF1">
    <property type="entry name" value="COLLAPSIN RESPONSE MEDIATOR PROTEIN"/>
    <property type="match status" value="1"/>
</dbReference>
<dbReference type="NCBIfam" id="TIGR02033">
    <property type="entry name" value="D-hydantoinase"/>
    <property type="match status" value="1"/>
</dbReference>